<feature type="domain" description="Multidrug resistance protein MdtA-like C-terminal permuted SH3" evidence="7">
    <location>
        <begin position="274"/>
        <end position="333"/>
    </location>
</feature>
<dbReference type="Pfam" id="PF25876">
    <property type="entry name" value="HH_MFP_RND"/>
    <property type="match status" value="1"/>
</dbReference>
<dbReference type="NCBIfam" id="TIGR01730">
    <property type="entry name" value="RND_mfp"/>
    <property type="match status" value="1"/>
</dbReference>
<keyword evidence="9" id="KW-1185">Reference proteome</keyword>
<evidence type="ECO:0000259" key="7">
    <source>
        <dbReference type="Pfam" id="PF25967"/>
    </source>
</evidence>
<evidence type="ECO:0000259" key="5">
    <source>
        <dbReference type="Pfam" id="PF25917"/>
    </source>
</evidence>
<comment type="subcellular location">
    <subcellularLocation>
        <location evidence="1">Cell envelope</location>
    </subcellularLocation>
</comment>
<dbReference type="GO" id="GO:0005886">
    <property type="term" value="C:plasma membrane"/>
    <property type="evidence" value="ECO:0007669"/>
    <property type="project" value="TreeGrafter"/>
</dbReference>
<dbReference type="InterPro" id="IPR058627">
    <property type="entry name" value="MdtA-like_C"/>
</dbReference>
<dbReference type="InterPro" id="IPR058625">
    <property type="entry name" value="MdtA-like_BSH"/>
</dbReference>
<organism evidence="8 9">
    <name type="scientific">Lacibacter luteus</name>
    <dbReference type="NCBI Taxonomy" id="2508719"/>
    <lineage>
        <taxon>Bacteria</taxon>
        <taxon>Pseudomonadati</taxon>
        <taxon>Bacteroidota</taxon>
        <taxon>Chitinophagia</taxon>
        <taxon>Chitinophagales</taxon>
        <taxon>Chitinophagaceae</taxon>
        <taxon>Lacibacter</taxon>
    </lineage>
</organism>
<dbReference type="Gene3D" id="2.40.420.20">
    <property type="match status" value="1"/>
</dbReference>
<keyword evidence="3" id="KW-0175">Coiled coil</keyword>
<dbReference type="Pfam" id="PF25944">
    <property type="entry name" value="Beta-barrel_RND"/>
    <property type="match status" value="1"/>
</dbReference>
<protein>
    <submittedName>
        <fullName evidence="8">Efflux RND transporter periplasmic adaptor subunit</fullName>
    </submittedName>
</protein>
<feature type="domain" description="Multidrug resistance protein MdtA-like alpha-helical hairpin" evidence="4">
    <location>
        <begin position="93"/>
        <end position="149"/>
    </location>
</feature>
<proteinExistence type="inferred from homology"/>
<evidence type="ECO:0000256" key="3">
    <source>
        <dbReference type="SAM" id="Coils"/>
    </source>
</evidence>
<dbReference type="Pfam" id="PF25967">
    <property type="entry name" value="RND-MFP_C"/>
    <property type="match status" value="1"/>
</dbReference>
<evidence type="ECO:0000259" key="6">
    <source>
        <dbReference type="Pfam" id="PF25944"/>
    </source>
</evidence>
<dbReference type="InterPro" id="IPR006143">
    <property type="entry name" value="RND_pump_MFP"/>
</dbReference>
<feature type="domain" description="Multidrug resistance protein MdtA-like barrel-sandwich hybrid" evidence="5">
    <location>
        <begin position="58"/>
        <end position="177"/>
    </location>
</feature>
<dbReference type="InterPro" id="IPR058624">
    <property type="entry name" value="MdtA-like_HH"/>
</dbReference>
<feature type="domain" description="Multidrug resistance protein MdtA-like beta-barrel" evidence="6">
    <location>
        <begin position="188"/>
        <end position="269"/>
    </location>
</feature>
<dbReference type="GO" id="GO:0046677">
    <property type="term" value="P:response to antibiotic"/>
    <property type="evidence" value="ECO:0007669"/>
    <property type="project" value="TreeGrafter"/>
</dbReference>
<evidence type="ECO:0000313" key="9">
    <source>
        <dbReference type="Proteomes" id="UP000290204"/>
    </source>
</evidence>
<dbReference type="InterPro" id="IPR058626">
    <property type="entry name" value="MdtA-like_b-barrel"/>
</dbReference>
<dbReference type="Gene3D" id="2.40.30.170">
    <property type="match status" value="1"/>
</dbReference>
<gene>
    <name evidence="8" type="ORF">ESA94_17410</name>
</gene>
<dbReference type="OrthoDB" id="9801814at2"/>
<comment type="caution">
    <text evidence="8">The sequence shown here is derived from an EMBL/GenBank/DDBJ whole genome shotgun (WGS) entry which is preliminary data.</text>
</comment>
<dbReference type="AlphaFoldDB" id="A0A4Q1CFJ8"/>
<dbReference type="Proteomes" id="UP000290204">
    <property type="component" value="Unassembled WGS sequence"/>
</dbReference>
<feature type="coiled-coil region" evidence="3">
    <location>
        <begin position="97"/>
        <end position="148"/>
    </location>
</feature>
<dbReference type="SUPFAM" id="SSF111369">
    <property type="entry name" value="HlyD-like secretion proteins"/>
    <property type="match status" value="1"/>
</dbReference>
<evidence type="ECO:0000256" key="2">
    <source>
        <dbReference type="ARBA" id="ARBA00009477"/>
    </source>
</evidence>
<accession>A0A4Q1CFJ8</accession>
<dbReference type="PROSITE" id="PS51257">
    <property type="entry name" value="PROKAR_LIPOPROTEIN"/>
    <property type="match status" value="1"/>
</dbReference>
<dbReference type="GO" id="GO:0030313">
    <property type="term" value="C:cell envelope"/>
    <property type="evidence" value="ECO:0007669"/>
    <property type="project" value="UniProtKB-SubCell"/>
</dbReference>
<dbReference type="GO" id="GO:0022857">
    <property type="term" value="F:transmembrane transporter activity"/>
    <property type="evidence" value="ECO:0007669"/>
    <property type="project" value="InterPro"/>
</dbReference>
<dbReference type="Gene3D" id="1.10.287.470">
    <property type="entry name" value="Helix hairpin bin"/>
    <property type="match status" value="1"/>
</dbReference>
<sequence length="361" mass="40614">MKRIFILAIVATAFIFSSCKHKTEEKTEDLKFLVTSPLERDTIIYKEYVGQVQSSSHIELRSQEKGYLEKIYVDEGQFVKKGQLLFKIMPVIYQAEVEKARAEMNFAEIEYNNTKSLADKDVVSPNELALAKAKLNKAKAELALAEAHLGFTEIRAPFDGIMDRFQKRLGSLIDEGELLTTLSDNSKMWVYFNVPEAEYLDYVKNAKAKSGQTVLLQMANKEMFDVPGVVETIEADFNNETGNIAFRATFPNPKGILRHGETGNIQMPVTIKKAILIPQKATFDVLDKKYVYVVDANGVLTAKQITIGYEMPHVYVVAAGLQANAKILAEGLGKVKNNEKIKYEFVPFEKELAELNNLHAE</sequence>
<evidence type="ECO:0000259" key="4">
    <source>
        <dbReference type="Pfam" id="PF25876"/>
    </source>
</evidence>
<dbReference type="PANTHER" id="PTHR30158">
    <property type="entry name" value="ACRA/E-RELATED COMPONENT OF DRUG EFFLUX TRANSPORTER"/>
    <property type="match status" value="1"/>
</dbReference>
<dbReference type="PANTHER" id="PTHR30158:SF23">
    <property type="entry name" value="MULTIDRUG RESISTANCE PROTEIN MEXA"/>
    <property type="match status" value="1"/>
</dbReference>
<dbReference type="RefSeq" id="WP_129132218.1">
    <property type="nucleotide sequence ID" value="NZ_SDHW01000006.1"/>
</dbReference>
<evidence type="ECO:0000313" key="8">
    <source>
        <dbReference type="EMBL" id="RXK58417.1"/>
    </source>
</evidence>
<evidence type="ECO:0000256" key="1">
    <source>
        <dbReference type="ARBA" id="ARBA00004196"/>
    </source>
</evidence>
<reference evidence="8 9" key="1">
    <citation type="submission" date="2019-01" db="EMBL/GenBank/DDBJ databases">
        <title>Lacibacter sp. strain TTM-7.</title>
        <authorList>
            <person name="Chen W.-M."/>
        </authorList>
    </citation>
    <scope>NUCLEOTIDE SEQUENCE [LARGE SCALE GENOMIC DNA]</scope>
    <source>
        <strain evidence="8 9">TTM-7</strain>
    </source>
</reference>
<comment type="similarity">
    <text evidence="2">Belongs to the membrane fusion protein (MFP) (TC 8.A.1) family.</text>
</comment>
<dbReference type="Gene3D" id="2.40.50.100">
    <property type="match status" value="1"/>
</dbReference>
<dbReference type="EMBL" id="SDHW01000006">
    <property type="protein sequence ID" value="RXK58417.1"/>
    <property type="molecule type" value="Genomic_DNA"/>
</dbReference>
<dbReference type="Pfam" id="PF25917">
    <property type="entry name" value="BSH_RND"/>
    <property type="match status" value="1"/>
</dbReference>
<name>A0A4Q1CFJ8_9BACT</name>